<dbReference type="EMBL" id="CP011304">
    <property type="protein sequence ID" value="AKE65021.1"/>
    <property type="molecule type" value="Genomic_DNA"/>
</dbReference>
<dbReference type="HOGENOM" id="CLU_3201999_0_0_3"/>
<dbReference type="AlphaFoldDB" id="A0A0F6U5B5"/>
<proteinExistence type="predicted"/>
<name>A0A0F6U5B5_MICAE</name>
<organism evidence="1 2">
    <name type="scientific">Microcystis aeruginosa NIES-2549</name>
    <dbReference type="NCBI Taxonomy" id="1641812"/>
    <lineage>
        <taxon>Bacteria</taxon>
        <taxon>Bacillati</taxon>
        <taxon>Cyanobacteriota</taxon>
        <taxon>Cyanophyceae</taxon>
        <taxon>Oscillatoriophycideae</taxon>
        <taxon>Chroococcales</taxon>
        <taxon>Microcystaceae</taxon>
        <taxon>Microcystis</taxon>
    </lineage>
</organism>
<evidence type="ECO:0000313" key="2">
    <source>
        <dbReference type="Proteomes" id="UP000034103"/>
    </source>
</evidence>
<dbReference type="PATRIC" id="fig|1641812.3.peg.2776"/>
<reference evidence="1 2" key="1">
    <citation type="journal article" date="2015" name="Genome Announc.">
        <title>Complete Genome Sequence of Microcystis aeruginosa NIES-2549, a Bloom-Forming Cyanobacterium from Lake Kasumigaura, Japan.</title>
        <authorList>
            <person name="Yamaguchi H."/>
            <person name="Suzuki S."/>
            <person name="Tanabe Y."/>
            <person name="Osana Y."/>
            <person name="Shimura Y."/>
            <person name="Ishida K."/>
            <person name="Kawachi M."/>
        </authorList>
    </citation>
    <scope>NUCLEOTIDE SEQUENCE [LARGE SCALE GENOMIC DNA]</scope>
    <source>
        <strain evidence="1 2">NIES-2549</strain>
    </source>
</reference>
<dbReference type="Proteomes" id="UP000034103">
    <property type="component" value="Chromosome"/>
</dbReference>
<evidence type="ECO:0000313" key="1">
    <source>
        <dbReference type="EMBL" id="AKE65021.1"/>
    </source>
</evidence>
<sequence length="45" mass="5317">MSQVEKEEWKKVSHGNADLVGEIWHDFIEPYQVRKNPIPTLKIIL</sequence>
<protein>
    <submittedName>
        <fullName evidence="1">Uncharacterized protein</fullName>
    </submittedName>
</protein>
<accession>A0A0F6U5B5</accession>
<gene>
    <name evidence="1" type="ORF">MYAER_2681</name>
</gene>